<keyword evidence="3" id="KW-1185">Reference proteome</keyword>
<reference evidence="3" key="1">
    <citation type="submission" date="2014-03" db="EMBL/GenBank/DDBJ databases">
        <authorList>
            <person name="Aksoy S."/>
            <person name="Warren W."/>
            <person name="Wilson R.K."/>
        </authorList>
    </citation>
    <scope>NUCLEOTIDE SEQUENCE [LARGE SCALE GENOMIC DNA]</scope>
    <source>
        <strain evidence="3">IAEA</strain>
    </source>
</reference>
<feature type="region of interest" description="Disordered" evidence="1">
    <location>
        <begin position="1"/>
        <end position="80"/>
    </location>
</feature>
<dbReference type="EnsemblMetazoa" id="GBRI018973-RA">
    <property type="protein sequence ID" value="GBRI018973-PA"/>
    <property type="gene ID" value="GBRI018973"/>
</dbReference>
<organism evidence="2 3">
    <name type="scientific">Glossina brevipalpis</name>
    <dbReference type="NCBI Taxonomy" id="37001"/>
    <lineage>
        <taxon>Eukaryota</taxon>
        <taxon>Metazoa</taxon>
        <taxon>Ecdysozoa</taxon>
        <taxon>Arthropoda</taxon>
        <taxon>Hexapoda</taxon>
        <taxon>Insecta</taxon>
        <taxon>Pterygota</taxon>
        <taxon>Neoptera</taxon>
        <taxon>Endopterygota</taxon>
        <taxon>Diptera</taxon>
        <taxon>Brachycera</taxon>
        <taxon>Muscomorpha</taxon>
        <taxon>Hippoboscoidea</taxon>
        <taxon>Glossinidae</taxon>
        <taxon>Glossina</taxon>
    </lineage>
</organism>
<proteinExistence type="predicted"/>
<reference evidence="2" key="2">
    <citation type="submission" date="2020-05" db="UniProtKB">
        <authorList>
            <consortium name="EnsemblMetazoa"/>
        </authorList>
    </citation>
    <scope>IDENTIFICATION</scope>
    <source>
        <strain evidence="2">IAEA</strain>
    </source>
</reference>
<evidence type="ECO:0000256" key="1">
    <source>
        <dbReference type="SAM" id="MobiDB-lite"/>
    </source>
</evidence>
<evidence type="ECO:0000313" key="3">
    <source>
        <dbReference type="Proteomes" id="UP000091820"/>
    </source>
</evidence>
<name>A0A1A9WGN0_9MUSC</name>
<protein>
    <submittedName>
        <fullName evidence="2">Uncharacterized protein</fullName>
    </submittedName>
</protein>
<dbReference type="VEuPathDB" id="VectorBase:GBRI018973"/>
<dbReference type="Proteomes" id="UP000091820">
    <property type="component" value="Unassembled WGS sequence"/>
</dbReference>
<dbReference type="AlphaFoldDB" id="A0A1A9WGN0"/>
<evidence type="ECO:0000313" key="2">
    <source>
        <dbReference type="EnsemblMetazoa" id="GBRI018973-PA"/>
    </source>
</evidence>
<accession>A0A1A9WGN0</accession>
<sequence length="80" mass="8729">MKINDPNDLSSEMRDEEGYGTGLTNDESSEESSGSLSNKEEEEDGQVDPLLNGDSEVRTDEKPSTSGSSVDRKHQPLKGR</sequence>